<dbReference type="Proteomes" id="UP000011731">
    <property type="component" value="Unassembled WGS sequence"/>
</dbReference>
<sequence length="30" mass="3194">MVGTVLFLTSAESYFVTGQTIMSDGGLVRL</sequence>
<dbReference type="InterPro" id="IPR036291">
    <property type="entry name" value="NAD(P)-bd_dom_sf"/>
</dbReference>
<accession>M3A392</accession>
<proteinExistence type="predicted"/>
<name>M3A392_9NOCA</name>
<dbReference type="AlphaFoldDB" id="M3A392"/>
<evidence type="ECO:0000313" key="2">
    <source>
        <dbReference type="Proteomes" id="UP000011731"/>
    </source>
</evidence>
<organism evidence="1 2">
    <name type="scientific">Rhodococcus ruber BKS 20-38</name>
    <dbReference type="NCBI Taxonomy" id="1278076"/>
    <lineage>
        <taxon>Bacteria</taxon>
        <taxon>Bacillati</taxon>
        <taxon>Actinomycetota</taxon>
        <taxon>Actinomycetes</taxon>
        <taxon>Mycobacteriales</taxon>
        <taxon>Nocardiaceae</taxon>
        <taxon>Rhodococcus</taxon>
    </lineage>
</organism>
<protein>
    <submittedName>
        <fullName evidence="1">Short-chain dehydrogenase</fullName>
    </submittedName>
</protein>
<comment type="caution">
    <text evidence="1">The sequence shown here is derived from an EMBL/GenBank/DDBJ whole genome shotgun (WGS) entry which is preliminary data.</text>
</comment>
<evidence type="ECO:0000313" key="1">
    <source>
        <dbReference type="EMBL" id="EME66919.1"/>
    </source>
</evidence>
<dbReference type="Gene3D" id="3.40.50.720">
    <property type="entry name" value="NAD(P)-binding Rossmann-like Domain"/>
    <property type="match status" value="1"/>
</dbReference>
<dbReference type="SUPFAM" id="SSF51735">
    <property type="entry name" value="NAD(P)-binding Rossmann-fold domains"/>
    <property type="match status" value="1"/>
</dbReference>
<keyword evidence="2" id="KW-1185">Reference proteome</keyword>
<reference evidence="1 2" key="1">
    <citation type="journal article" date="2013" name="Genome Announc.">
        <title>Draft Genome Sequence of Rhodococcus ruber Strain BKS 20-38.</title>
        <authorList>
            <person name="Bala M."/>
            <person name="Kumar S."/>
            <person name="Raghava G.P."/>
            <person name="Mayilraj S."/>
        </authorList>
    </citation>
    <scope>NUCLEOTIDE SEQUENCE [LARGE SCALE GENOMIC DNA]</scope>
    <source>
        <strain evidence="1 2">BKS 20-38</strain>
    </source>
</reference>
<gene>
    <name evidence="1" type="ORF">G352_03244</name>
</gene>
<dbReference type="EMBL" id="AOEX01000016">
    <property type="protein sequence ID" value="EME66919.1"/>
    <property type="molecule type" value="Genomic_DNA"/>
</dbReference>